<feature type="compositionally biased region" description="Polar residues" evidence="13">
    <location>
        <begin position="54"/>
        <end position="64"/>
    </location>
</feature>
<dbReference type="InterPro" id="IPR015798">
    <property type="entry name" value="Cu_amine_oxidase_C"/>
</dbReference>
<dbReference type="GeneTree" id="ENSGT00950000183207"/>
<dbReference type="Pfam" id="PF02728">
    <property type="entry name" value="Cu_amine_oxidN3"/>
    <property type="match status" value="1"/>
</dbReference>
<feature type="active site" description="Schiff-base intermediate with substrate; via topaquinone" evidence="10">
    <location>
        <position position="427"/>
    </location>
</feature>
<evidence type="ECO:0000259" key="16">
    <source>
        <dbReference type="Pfam" id="PF02727"/>
    </source>
</evidence>
<dbReference type="InParanoid" id="A0A7N5P4J1"/>
<keyword evidence="14" id="KW-0812">Transmembrane</keyword>
<evidence type="ECO:0000259" key="17">
    <source>
        <dbReference type="Pfam" id="PF02728"/>
    </source>
</evidence>
<dbReference type="InterPro" id="IPR016182">
    <property type="entry name" value="Cu_amine_oxidase_N-reg"/>
</dbReference>
<feature type="compositionally biased region" description="Basic and acidic residues" evidence="13">
    <location>
        <begin position="34"/>
        <end position="44"/>
    </location>
</feature>
<comment type="cofactor">
    <cofactor evidence="12">
        <name>Cu cation</name>
        <dbReference type="ChEBI" id="CHEBI:23378"/>
    </cofactor>
    <text evidence="12">Contains 1 topaquinone per subunit.</text>
</comment>
<dbReference type="InterPro" id="IPR015800">
    <property type="entry name" value="Cu_amine_oxidase_N2"/>
</dbReference>
<dbReference type="PROSITE" id="PS01164">
    <property type="entry name" value="COPPER_AMINE_OXID_1"/>
    <property type="match status" value="1"/>
</dbReference>
<feature type="modified residue" description="2',4',5'-topaquinone" evidence="11">
    <location>
        <position position="427"/>
    </location>
</feature>
<dbReference type="Proteomes" id="UP000008912">
    <property type="component" value="Unassembled WGS sequence"/>
</dbReference>
<organism evidence="18 19">
    <name type="scientific">Ailuropoda melanoleuca</name>
    <name type="common">Giant panda</name>
    <dbReference type="NCBI Taxonomy" id="9646"/>
    <lineage>
        <taxon>Eukaryota</taxon>
        <taxon>Metazoa</taxon>
        <taxon>Chordata</taxon>
        <taxon>Craniata</taxon>
        <taxon>Vertebrata</taxon>
        <taxon>Euteleostomi</taxon>
        <taxon>Mammalia</taxon>
        <taxon>Eutheria</taxon>
        <taxon>Laurasiatheria</taxon>
        <taxon>Carnivora</taxon>
        <taxon>Caniformia</taxon>
        <taxon>Ursidae</taxon>
        <taxon>Ailuropoda</taxon>
    </lineage>
</organism>
<feature type="domain" description="Copper amine oxidase catalytic" evidence="15">
    <location>
        <begin position="283"/>
        <end position="626"/>
    </location>
</feature>
<dbReference type="GO" id="GO:0005507">
    <property type="term" value="F:copper ion binding"/>
    <property type="evidence" value="ECO:0007669"/>
    <property type="project" value="InterPro"/>
</dbReference>
<evidence type="ECO:0000256" key="7">
    <source>
        <dbReference type="ARBA" id="ARBA00023008"/>
    </source>
</evidence>
<feature type="transmembrane region" description="Helical" evidence="14">
    <location>
        <begin position="12"/>
        <end position="31"/>
    </location>
</feature>
<reference evidence="18" key="2">
    <citation type="submission" date="2025-08" db="UniProtKB">
        <authorList>
            <consortium name="Ensembl"/>
        </authorList>
    </citation>
    <scope>IDENTIFICATION</scope>
</reference>
<keyword evidence="3 12" id="KW-0479">Metal-binding</keyword>
<keyword evidence="7 12" id="KW-0186">Copper</keyword>
<dbReference type="GO" id="GO:0009308">
    <property type="term" value="P:amine metabolic process"/>
    <property type="evidence" value="ECO:0007669"/>
    <property type="project" value="UniProtKB-UniRule"/>
</dbReference>
<keyword evidence="4 10" id="KW-0801">TPQ</keyword>
<proteinExistence type="inferred from homology"/>
<feature type="domain" description="Copper amine oxidase N2-terminal" evidence="16">
    <location>
        <begin position="84"/>
        <end position="117"/>
    </location>
</feature>
<evidence type="ECO:0000256" key="5">
    <source>
        <dbReference type="ARBA" id="ARBA00022837"/>
    </source>
</evidence>
<comment type="PTM">
    <text evidence="11 12">Topaquinone (TPQ) is generated by copper-dependent autoxidation of a specific tyrosyl residue.</text>
</comment>
<dbReference type="AlphaFoldDB" id="A0A7N5P4J1"/>
<dbReference type="GO" id="GO:0046677">
    <property type="term" value="P:response to antibiotic"/>
    <property type="evidence" value="ECO:0007669"/>
    <property type="project" value="TreeGrafter"/>
</dbReference>
<dbReference type="PANTHER" id="PTHR10638">
    <property type="entry name" value="COPPER AMINE OXIDASE"/>
    <property type="match status" value="1"/>
</dbReference>
<feature type="region of interest" description="Disordered" evidence="13">
    <location>
        <begin position="34"/>
        <end position="64"/>
    </location>
</feature>
<dbReference type="EC" id="1.4.3.-" evidence="12"/>
<keyword evidence="14" id="KW-0472">Membrane</keyword>
<dbReference type="SUPFAM" id="SSF54416">
    <property type="entry name" value="Amine oxidase N-terminal region"/>
    <property type="match status" value="2"/>
</dbReference>
<name>A0A7N5P4J1_AILME</name>
<dbReference type="GO" id="GO:0005886">
    <property type="term" value="C:plasma membrane"/>
    <property type="evidence" value="ECO:0007669"/>
    <property type="project" value="TreeGrafter"/>
</dbReference>
<comment type="similarity">
    <text evidence="2 12">Belongs to the copper/topaquinone oxidase family.</text>
</comment>
<dbReference type="GO" id="GO:0005794">
    <property type="term" value="C:Golgi apparatus"/>
    <property type="evidence" value="ECO:0007669"/>
    <property type="project" value="TreeGrafter"/>
</dbReference>
<keyword evidence="6 12" id="KW-0560">Oxidoreductase</keyword>
<dbReference type="Pfam" id="PF01179">
    <property type="entry name" value="Cu_amine_oxid"/>
    <property type="match status" value="1"/>
</dbReference>
<dbReference type="InterPro" id="IPR049948">
    <property type="entry name" value="Cu_Am_ox_TPQ-bd"/>
</dbReference>
<keyword evidence="5" id="KW-0106">Calcium</keyword>
<evidence type="ECO:0000256" key="8">
    <source>
        <dbReference type="ARBA" id="ARBA00023157"/>
    </source>
</evidence>
<dbReference type="GO" id="GO:0048038">
    <property type="term" value="F:quinone binding"/>
    <property type="evidence" value="ECO:0007669"/>
    <property type="project" value="InterPro"/>
</dbReference>
<dbReference type="PANTHER" id="PTHR10638:SF23">
    <property type="entry name" value="MEMBRANE PRIMARY AMINE OXIDASE"/>
    <property type="match status" value="1"/>
</dbReference>
<keyword evidence="9" id="KW-0325">Glycoprotein</keyword>
<evidence type="ECO:0000256" key="14">
    <source>
        <dbReference type="SAM" id="Phobius"/>
    </source>
</evidence>
<dbReference type="GO" id="GO:0005769">
    <property type="term" value="C:early endosome"/>
    <property type="evidence" value="ECO:0007669"/>
    <property type="project" value="TreeGrafter"/>
</dbReference>
<evidence type="ECO:0000256" key="11">
    <source>
        <dbReference type="PIRSR" id="PIRSR600269-51"/>
    </source>
</evidence>
<reference evidence="18 19" key="1">
    <citation type="journal article" date="2010" name="Nature">
        <title>The sequence and de novo assembly of the giant panda genome.</title>
        <authorList>
            <person name="Li R."/>
            <person name="Fan W."/>
            <person name="Tian G."/>
            <person name="Zhu H."/>
            <person name="He L."/>
            <person name="Cai J."/>
            <person name="Huang Q."/>
            <person name="Cai Q."/>
            <person name="Li B."/>
            <person name="Bai Y."/>
            <person name="Zhang Z."/>
            <person name="Zhang Y."/>
            <person name="Wang W."/>
            <person name="Li J."/>
            <person name="Wei F."/>
            <person name="Li H."/>
            <person name="Jian M."/>
            <person name="Li J."/>
            <person name="Zhang Z."/>
            <person name="Nielsen R."/>
            <person name="Li D."/>
            <person name="Gu W."/>
            <person name="Yang Z."/>
            <person name="Xuan Z."/>
            <person name="Ryder O.A."/>
            <person name="Leung F.C."/>
            <person name="Zhou Y."/>
            <person name="Cao J."/>
            <person name="Sun X."/>
            <person name="Fu Y."/>
            <person name="Fang X."/>
            <person name="Guo X."/>
            <person name="Wang B."/>
            <person name="Hou R."/>
            <person name="Shen F."/>
            <person name="Mu B."/>
            <person name="Ni P."/>
            <person name="Lin R."/>
            <person name="Qian W."/>
            <person name="Wang G."/>
            <person name="Yu C."/>
            <person name="Nie W."/>
            <person name="Wang J."/>
            <person name="Wu Z."/>
            <person name="Liang H."/>
            <person name="Min J."/>
            <person name="Wu Q."/>
            <person name="Cheng S."/>
            <person name="Ruan J."/>
            <person name="Wang M."/>
            <person name="Shi Z."/>
            <person name="Wen M."/>
            <person name="Liu B."/>
            <person name="Ren X."/>
            <person name="Zheng H."/>
            <person name="Dong D."/>
            <person name="Cook K."/>
            <person name="Shan G."/>
            <person name="Zhang H."/>
            <person name="Kosiol C."/>
            <person name="Xie X."/>
            <person name="Lu Z."/>
            <person name="Zheng H."/>
            <person name="Li Y."/>
            <person name="Steiner C.C."/>
            <person name="Lam T.T."/>
            <person name="Lin S."/>
            <person name="Zhang Q."/>
            <person name="Li G."/>
            <person name="Tian J."/>
            <person name="Gong T."/>
            <person name="Liu H."/>
            <person name="Zhang D."/>
            <person name="Fang L."/>
            <person name="Ye C."/>
            <person name="Zhang J."/>
            <person name="Hu W."/>
            <person name="Xu A."/>
            <person name="Ren Y."/>
            <person name="Zhang G."/>
            <person name="Bruford M.W."/>
            <person name="Li Q."/>
            <person name="Ma L."/>
            <person name="Guo Y."/>
            <person name="An N."/>
            <person name="Hu Y."/>
            <person name="Zheng Y."/>
            <person name="Shi Y."/>
            <person name="Li Z."/>
            <person name="Liu Q."/>
            <person name="Chen Y."/>
            <person name="Zhao J."/>
            <person name="Qu N."/>
            <person name="Zhao S."/>
            <person name="Tian F."/>
            <person name="Wang X."/>
            <person name="Wang H."/>
            <person name="Xu L."/>
            <person name="Liu X."/>
            <person name="Vinar T."/>
            <person name="Wang Y."/>
            <person name="Lam T.W."/>
            <person name="Yiu S.M."/>
            <person name="Liu S."/>
            <person name="Zhang H."/>
            <person name="Li D."/>
            <person name="Huang Y."/>
            <person name="Wang X."/>
            <person name="Yang G."/>
            <person name="Jiang Z."/>
            <person name="Wang J."/>
            <person name="Qin N."/>
            <person name="Li L."/>
            <person name="Li J."/>
            <person name="Bolund L."/>
            <person name="Kristiansen K."/>
            <person name="Wong G.K."/>
            <person name="Olson M."/>
            <person name="Zhang X."/>
            <person name="Li S."/>
            <person name="Yang H."/>
            <person name="Wang J."/>
            <person name="Wang J."/>
        </authorList>
    </citation>
    <scope>NUCLEOTIDE SEQUENCE [LARGE SCALE GENOMIC DNA]</scope>
</reference>
<dbReference type="Gene3D" id="2.70.98.20">
    <property type="entry name" value="Copper amine oxidase, catalytic domain"/>
    <property type="match status" value="1"/>
</dbReference>
<evidence type="ECO:0000313" key="18">
    <source>
        <dbReference type="Ensembl" id="ENSAMEP00000029436.1"/>
    </source>
</evidence>
<evidence type="ECO:0000256" key="9">
    <source>
        <dbReference type="ARBA" id="ARBA00023180"/>
    </source>
</evidence>
<dbReference type="FunFam" id="3.10.450.40:FF:000001">
    <property type="entry name" value="Amine oxidase"/>
    <property type="match status" value="1"/>
</dbReference>
<evidence type="ECO:0000256" key="13">
    <source>
        <dbReference type="SAM" id="MobiDB-lite"/>
    </source>
</evidence>
<feature type="domain" description="Copper amine oxidase N3-terminal" evidence="17">
    <location>
        <begin position="136"/>
        <end position="236"/>
    </location>
</feature>
<dbReference type="Ensembl" id="ENSAMET00000027893.1">
    <property type="protein sequence ID" value="ENSAMEP00000029436.1"/>
    <property type="gene ID" value="ENSAMEG00000028162.1"/>
</dbReference>
<evidence type="ECO:0000256" key="2">
    <source>
        <dbReference type="ARBA" id="ARBA00007983"/>
    </source>
</evidence>
<sequence>MIREPKDHPQDLTMAIFIILSLCSVLVTGMGEGGSEKGVGRECKPSQPPRCPSVSPTAQPRTHPSQNQLFADLSLEELTAVMRSPPPSREALAIVFFGGQPQPNVSELVVGPLPHPTHLQDVTVKRHGGPLPYHRRPVLMREYLDIDQLIFDRELPQAAGLLHHCCFYQRHGRNLVTMNTAPRGLRSGDRATWFGLYYNISGAGFFLHPVGLELLVDHKALDPAHWTIQKVFFQGRYYESLAQLEDQFEAGLVNVVLVPDNGTGGSWSLKSQGPPGPAPPLQFHPQGPRFSVQGSRVTSSFGPRIFDIRFRGERLAYEISLQEALAVYGGNSPSALRSRYTDGGFGLGHFSSTLTRGVDCPYLATYVDWHFLLESHTPKTIHDAICVFEQNQGLPLRRHHSDIHSHYFGGLAETVLVVRSVSTMLNYDYVWDMIFHPSGAIEVRLHATGYISSTFLFGTARRYGNQVGEHALGTVHTHSAHFKVDLDVGGLENWVWAEDMTYIPTAVPWSPEHQIQSLQVTRKRLETEEQAAFPLGGTIPRYVYLASNHSNKWGHPRGYRIQPLGLAGEPLPQNSSLERAFSWGRYQLAVTRRKEAEPSSTSVYNLNDPWTPAVDFTDFINNETLAGQVSSYGMWSSVTGTAMLQQVSVLPSLVAEHPPTTRMDHVLFIHSSTDGHLGCFHFVDDAAVKTRGQALAWSNVFVSSHTWAWNCWGSWSPAA</sequence>
<reference evidence="18" key="3">
    <citation type="submission" date="2025-09" db="UniProtKB">
        <authorList>
            <consortium name="Ensembl"/>
        </authorList>
    </citation>
    <scope>IDENTIFICATION</scope>
</reference>
<evidence type="ECO:0000256" key="6">
    <source>
        <dbReference type="ARBA" id="ARBA00023002"/>
    </source>
</evidence>
<comment type="cofactor">
    <cofactor evidence="1">
        <name>Ca(2+)</name>
        <dbReference type="ChEBI" id="CHEBI:29108"/>
    </cofactor>
</comment>
<dbReference type="InterPro" id="IPR015802">
    <property type="entry name" value="Cu_amine_oxidase_N3"/>
</dbReference>
<dbReference type="PRINTS" id="PR00766">
    <property type="entry name" value="CUDAOXIDASE"/>
</dbReference>
<evidence type="ECO:0000256" key="4">
    <source>
        <dbReference type="ARBA" id="ARBA00022772"/>
    </source>
</evidence>
<evidence type="ECO:0000256" key="10">
    <source>
        <dbReference type="PIRSR" id="PIRSR600269-50"/>
    </source>
</evidence>
<evidence type="ECO:0000313" key="19">
    <source>
        <dbReference type="Proteomes" id="UP000008912"/>
    </source>
</evidence>
<keyword evidence="8" id="KW-1015">Disulfide bond</keyword>
<protein>
    <recommendedName>
        <fullName evidence="12">Amine oxidase</fullName>
        <ecNumber evidence="12">1.4.3.-</ecNumber>
    </recommendedName>
</protein>
<dbReference type="InterPro" id="IPR036460">
    <property type="entry name" value="Cu_amine_oxidase_C_sf"/>
</dbReference>
<evidence type="ECO:0000259" key="15">
    <source>
        <dbReference type="Pfam" id="PF01179"/>
    </source>
</evidence>
<dbReference type="SUPFAM" id="SSF49998">
    <property type="entry name" value="Amine oxidase catalytic domain"/>
    <property type="match status" value="1"/>
</dbReference>
<accession>A0A7N5P4J1</accession>
<evidence type="ECO:0000256" key="12">
    <source>
        <dbReference type="RuleBase" id="RU000672"/>
    </source>
</evidence>
<feature type="active site" description="Proton acceptor" evidence="10">
    <location>
        <position position="342"/>
    </location>
</feature>
<evidence type="ECO:0000256" key="3">
    <source>
        <dbReference type="ARBA" id="ARBA00022723"/>
    </source>
</evidence>
<evidence type="ECO:0000256" key="1">
    <source>
        <dbReference type="ARBA" id="ARBA00001913"/>
    </source>
</evidence>
<dbReference type="InterPro" id="IPR000269">
    <property type="entry name" value="Cu_amine_oxidase"/>
</dbReference>
<dbReference type="Gene3D" id="3.10.450.40">
    <property type="match status" value="3"/>
</dbReference>
<keyword evidence="14" id="KW-1133">Transmembrane helix</keyword>
<dbReference type="GO" id="GO:0005783">
    <property type="term" value="C:endoplasmic reticulum"/>
    <property type="evidence" value="ECO:0007669"/>
    <property type="project" value="TreeGrafter"/>
</dbReference>
<keyword evidence="19" id="KW-1185">Reference proteome</keyword>
<dbReference type="GO" id="GO:0008131">
    <property type="term" value="F:primary methylamine oxidase activity"/>
    <property type="evidence" value="ECO:0007669"/>
    <property type="project" value="InterPro"/>
</dbReference>
<dbReference type="Pfam" id="PF02727">
    <property type="entry name" value="Cu_amine_oxidN2"/>
    <property type="match status" value="1"/>
</dbReference>